<keyword evidence="2" id="KW-1185">Reference proteome</keyword>
<protein>
    <submittedName>
        <fullName evidence="1">Uncharacterized protein</fullName>
    </submittedName>
</protein>
<gene>
    <name evidence="1" type="ORF">BGK67_03170</name>
</gene>
<dbReference type="AlphaFoldDB" id="A0A1E5PLQ3"/>
<comment type="caution">
    <text evidence="1">The sequence shown here is derived from an EMBL/GenBank/DDBJ whole genome shotgun (WGS) entry which is preliminary data.</text>
</comment>
<name>A0A1E5PLQ3_9ACTN</name>
<dbReference type="EMBL" id="MEHK01000001">
    <property type="protein sequence ID" value="OEJ30487.1"/>
    <property type="molecule type" value="Genomic_DNA"/>
</dbReference>
<evidence type="ECO:0000313" key="2">
    <source>
        <dbReference type="Proteomes" id="UP000095705"/>
    </source>
</evidence>
<sequence length="166" mass="17312">MAMVGLFWVTPDAVYVGSPPAADGGCVRLSADGLESRDPEGSRTWAWDGLRSAVVADVPAEGRAGRAPKFLGSMVSAALGAFLGEGPPEMTLRLGTEYGPQELKVYSAAAGGYGAEEAALSQDLLARFVAGTADPRVVEAWGRAHGLEGTPKPREREALLRAWAQG</sequence>
<dbReference type="Proteomes" id="UP000095705">
    <property type="component" value="Unassembled WGS sequence"/>
</dbReference>
<reference evidence="1 2" key="1">
    <citation type="submission" date="2016-08" db="EMBL/GenBank/DDBJ databases">
        <title>The complete genome of Streptomyces subrutilus 10-1-1.</title>
        <authorList>
            <person name="Chen X."/>
        </authorList>
    </citation>
    <scope>NUCLEOTIDE SEQUENCE [LARGE SCALE GENOMIC DNA]</scope>
    <source>
        <strain evidence="1 2">10-1-1</strain>
    </source>
</reference>
<organism evidence="1 2">
    <name type="scientific">Streptomyces subrutilus</name>
    <dbReference type="NCBI Taxonomy" id="36818"/>
    <lineage>
        <taxon>Bacteria</taxon>
        <taxon>Bacillati</taxon>
        <taxon>Actinomycetota</taxon>
        <taxon>Actinomycetes</taxon>
        <taxon>Kitasatosporales</taxon>
        <taxon>Streptomycetaceae</taxon>
        <taxon>Streptomyces</taxon>
    </lineage>
</organism>
<evidence type="ECO:0000313" key="1">
    <source>
        <dbReference type="EMBL" id="OEJ30487.1"/>
    </source>
</evidence>
<proteinExistence type="predicted"/>
<accession>A0A1E5PLQ3</accession>